<keyword evidence="4" id="KW-0812">Transmembrane</keyword>
<dbReference type="GO" id="GO:0005524">
    <property type="term" value="F:ATP binding"/>
    <property type="evidence" value="ECO:0007669"/>
    <property type="project" value="InterPro"/>
</dbReference>
<evidence type="ECO:0000256" key="2">
    <source>
        <dbReference type="ARBA" id="ARBA00005814"/>
    </source>
</evidence>
<reference evidence="8" key="1">
    <citation type="submission" date="2021-02" db="EMBL/GenBank/DDBJ databases">
        <authorList>
            <person name="Nowell W R."/>
        </authorList>
    </citation>
    <scope>NUCLEOTIDE SEQUENCE</scope>
    <source>
        <strain evidence="8">Ploen Becks lab</strain>
    </source>
</reference>
<sequence>MAYSWSESDMYQNYSNNLVLSWVVNAYFSPKSKISDRILGNNDDTLDKTILYNNVGYLQQGDFCAIMGSSGSGKTTLLNILTMREKNLYVESDIRINGKSIDFDELGEYSGYVKQNDIFIDVLTVKEWLTFQAFMRLGEDYSYEQKYDRVDEVLYECNITKIQDNLIGGYEFSKGISGGEKRLVSFATQVI</sequence>
<dbReference type="InterPro" id="IPR027417">
    <property type="entry name" value="P-loop_NTPase"/>
</dbReference>
<keyword evidence="5" id="KW-1133">Transmembrane helix</keyword>
<evidence type="ECO:0000259" key="7">
    <source>
        <dbReference type="Pfam" id="PF00005"/>
    </source>
</evidence>
<feature type="domain" description="ABC transporter" evidence="7">
    <location>
        <begin position="57"/>
        <end position="188"/>
    </location>
</feature>
<organism evidence="8 9">
    <name type="scientific">Brachionus calyciflorus</name>
    <dbReference type="NCBI Taxonomy" id="104777"/>
    <lineage>
        <taxon>Eukaryota</taxon>
        <taxon>Metazoa</taxon>
        <taxon>Spiralia</taxon>
        <taxon>Gnathifera</taxon>
        <taxon>Rotifera</taxon>
        <taxon>Eurotatoria</taxon>
        <taxon>Monogononta</taxon>
        <taxon>Pseudotrocha</taxon>
        <taxon>Ploima</taxon>
        <taxon>Brachionidae</taxon>
        <taxon>Brachionus</taxon>
    </lineage>
</organism>
<keyword evidence="3" id="KW-0813">Transport</keyword>
<dbReference type="Proteomes" id="UP000663879">
    <property type="component" value="Unassembled WGS sequence"/>
</dbReference>
<dbReference type="InterPro" id="IPR050352">
    <property type="entry name" value="ABCG_transporters"/>
</dbReference>
<dbReference type="Pfam" id="PF00005">
    <property type="entry name" value="ABC_tran"/>
    <property type="match status" value="1"/>
</dbReference>
<dbReference type="InterPro" id="IPR003439">
    <property type="entry name" value="ABC_transporter-like_ATP-bd"/>
</dbReference>
<dbReference type="EMBL" id="CAJNOC010009753">
    <property type="protein sequence ID" value="CAF1132509.1"/>
    <property type="molecule type" value="Genomic_DNA"/>
</dbReference>
<evidence type="ECO:0000256" key="4">
    <source>
        <dbReference type="ARBA" id="ARBA00022692"/>
    </source>
</evidence>
<protein>
    <recommendedName>
        <fullName evidence="7">ABC transporter domain-containing protein</fullName>
    </recommendedName>
</protein>
<evidence type="ECO:0000313" key="8">
    <source>
        <dbReference type="EMBL" id="CAF1132509.1"/>
    </source>
</evidence>
<evidence type="ECO:0000256" key="3">
    <source>
        <dbReference type="ARBA" id="ARBA00022448"/>
    </source>
</evidence>
<comment type="caution">
    <text evidence="8">The sequence shown here is derived from an EMBL/GenBank/DDBJ whole genome shotgun (WGS) entry which is preliminary data.</text>
</comment>
<dbReference type="GO" id="GO:0005886">
    <property type="term" value="C:plasma membrane"/>
    <property type="evidence" value="ECO:0007669"/>
    <property type="project" value="TreeGrafter"/>
</dbReference>
<evidence type="ECO:0000313" key="9">
    <source>
        <dbReference type="Proteomes" id="UP000663879"/>
    </source>
</evidence>
<evidence type="ECO:0000256" key="1">
    <source>
        <dbReference type="ARBA" id="ARBA00004141"/>
    </source>
</evidence>
<gene>
    <name evidence="8" type="ORF">OXX778_LOCUS22538</name>
</gene>
<accession>A0A814RDN6</accession>
<dbReference type="OrthoDB" id="66620at2759"/>
<comment type="similarity">
    <text evidence="2">Belongs to the ABC transporter superfamily. ABCG family. Eye pigment precursor importer (TC 3.A.1.204) subfamily.</text>
</comment>
<keyword evidence="9" id="KW-1185">Reference proteome</keyword>
<evidence type="ECO:0000256" key="5">
    <source>
        <dbReference type="ARBA" id="ARBA00022989"/>
    </source>
</evidence>
<name>A0A814RDN6_9BILA</name>
<evidence type="ECO:0000256" key="6">
    <source>
        <dbReference type="ARBA" id="ARBA00023136"/>
    </source>
</evidence>
<dbReference type="PANTHER" id="PTHR48041:SF139">
    <property type="entry name" value="PROTEIN SCARLET"/>
    <property type="match status" value="1"/>
</dbReference>
<dbReference type="GO" id="GO:0042626">
    <property type="term" value="F:ATPase-coupled transmembrane transporter activity"/>
    <property type="evidence" value="ECO:0007669"/>
    <property type="project" value="TreeGrafter"/>
</dbReference>
<comment type="subcellular location">
    <subcellularLocation>
        <location evidence="1">Membrane</location>
        <topology evidence="1">Multi-pass membrane protein</topology>
    </subcellularLocation>
</comment>
<dbReference type="PANTHER" id="PTHR48041">
    <property type="entry name" value="ABC TRANSPORTER G FAMILY MEMBER 28"/>
    <property type="match status" value="1"/>
</dbReference>
<dbReference type="AlphaFoldDB" id="A0A814RDN6"/>
<dbReference type="Gene3D" id="3.40.50.300">
    <property type="entry name" value="P-loop containing nucleotide triphosphate hydrolases"/>
    <property type="match status" value="1"/>
</dbReference>
<dbReference type="GO" id="GO:0016887">
    <property type="term" value="F:ATP hydrolysis activity"/>
    <property type="evidence" value="ECO:0007669"/>
    <property type="project" value="InterPro"/>
</dbReference>
<keyword evidence="6" id="KW-0472">Membrane</keyword>
<proteinExistence type="inferred from homology"/>
<dbReference type="SUPFAM" id="SSF52540">
    <property type="entry name" value="P-loop containing nucleoside triphosphate hydrolases"/>
    <property type="match status" value="1"/>
</dbReference>